<name>A0A6G1JZA7_9PLEO</name>
<keyword evidence="2" id="KW-0732">Signal</keyword>
<evidence type="ECO:0000256" key="2">
    <source>
        <dbReference type="SAM" id="SignalP"/>
    </source>
</evidence>
<accession>A0A6G1JZA7</accession>
<dbReference type="AlphaFoldDB" id="A0A6G1JZA7"/>
<gene>
    <name evidence="3" type="ORF">K504DRAFT_460026</name>
</gene>
<proteinExistence type="predicted"/>
<feature type="signal peptide" evidence="2">
    <location>
        <begin position="1"/>
        <end position="17"/>
    </location>
</feature>
<dbReference type="Proteomes" id="UP000799428">
    <property type="component" value="Unassembled WGS sequence"/>
</dbReference>
<reference evidence="3" key="1">
    <citation type="journal article" date="2020" name="Stud. Mycol.">
        <title>101 Dothideomycetes genomes: a test case for predicting lifestyles and emergence of pathogens.</title>
        <authorList>
            <person name="Haridas S."/>
            <person name="Albert R."/>
            <person name="Binder M."/>
            <person name="Bloem J."/>
            <person name="Labutti K."/>
            <person name="Salamov A."/>
            <person name="Andreopoulos B."/>
            <person name="Baker S."/>
            <person name="Barry K."/>
            <person name="Bills G."/>
            <person name="Bluhm B."/>
            <person name="Cannon C."/>
            <person name="Castanera R."/>
            <person name="Culley D."/>
            <person name="Daum C."/>
            <person name="Ezra D."/>
            <person name="Gonzalez J."/>
            <person name="Henrissat B."/>
            <person name="Kuo A."/>
            <person name="Liang C."/>
            <person name="Lipzen A."/>
            <person name="Lutzoni F."/>
            <person name="Magnuson J."/>
            <person name="Mondo S."/>
            <person name="Nolan M."/>
            <person name="Ohm R."/>
            <person name="Pangilinan J."/>
            <person name="Park H.-J."/>
            <person name="Ramirez L."/>
            <person name="Alfaro M."/>
            <person name="Sun H."/>
            <person name="Tritt A."/>
            <person name="Yoshinaga Y."/>
            <person name="Zwiers L.-H."/>
            <person name="Turgeon B."/>
            <person name="Goodwin S."/>
            <person name="Spatafora J."/>
            <person name="Crous P."/>
            <person name="Grigoriev I."/>
        </authorList>
    </citation>
    <scope>NUCLEOTIDE SEQUENCE</scope>
    <source>
        <strain evidence="3">CBS 279.74</strain>
    </source>
</reference>
<keyword evidence="4" id="KW-1185">Reference proteome</keyword>
<sequence length="367" mass="41366">MLSTLVLASSLLGYVSASSSITWLKPSHSAIVKLDTPGYPLWLMDKAHAPILQSQSEDFYWEQNKSSALLVNLTMSPDFKTLLLNHEAILPMANGNTPPLLHAYQVPAEVTEARIRNIADYGLLNRQWEDLTMATRFLALDYDRLVWADPEAGPYSNHEPTLRFRILGLGAHSRSDALDSEQQTVLLVTLTEVNGRSSDDPDRSYRIARVELKNVEDGYAHAYAPSVEPRQDECTLRSWKCPDKGLYWTSGKPAYRFMWRSHFDNHGRIGSLRHAIFKKVHVLARFWEDAGPAMTMSFGILIGPILMVMLSLAMYRRFAKERSDRIRLSDAAFDDGIFGEEGFGEKYVDAPPLPPRPVNKDAGLVDL</sequence>
<protein>
    <submittedName>
        <fullName evidence="3">Uncharacterized protein</fullName>
    </submittedName>
</protein>
<keyword evidence="1" id="KW-0472">Membrane</keyword>
<feature type="transmembrane region" description="Helical" evidence="1">
    <location>
        <begin position="293"/>
        <end position="315"/>
    </location>
</feature>
<evidence type="ECO:0000313" key="3">
    <source>
        <dbReference type="EMBL" id="KAF2705944.1"/>
    </source>
</evidence>
<organism evidence="3 4">
    <name type="scientific">Pleomassaria siparia CBS 279.74</name>
    <dbReference type="NCBI Taxonomy" id="1314801"/>
    <lineage>
        <taxon>Eukaryota</taxon>
        <taxon>Fungi</taxon>
        <taxon>Dikarya</taxon>
        <taxon>Ascomycota</taxon>
        <taxon>Pezizomycotina</taxon>
        <taxon>Dothideomycetes</taxon>
        <taxon>Pleosporomycetidae</taxon>
        <taxon>Pleosporales</taxon>
        <taxon>Pleomassariaceae</taxon>
        <taxon>Pleomassaria</taxon>
    </lineage>
</organism>
<keyword evidence="1" id="KW-0812">Transmembrane</keyword>
<evidence type="ECO:0000256" key="1">
    <source>
        <dbReference type="SAM" id="Phobius"/>
    </source>
</evidence>
<dbReference type="EMBL" id="MU005777">
    <property type="protein sequence ID" value="KAF2705944.1"/>
    <property type="molecule type" value="Genomic_DNA"/>
</dbReference>
<keyword evidence="1" id="KW-1133">Transmembrane helix</keyword>
<evidence type="ECO:0000313" key="4">
    <source>
        <dbReference type="Proteomes" id="UP000799428"/>
    </source>
</evidence>
<dbReference type="OrthoDB" id="3917128at2759"/>
<feature type="chain" id="PRO_5026190412" evidence="2">
    <location>
        <begin position="18"/>
        <end position="367"/>
    </location>
</feature>